<dbReference type="Pfam" id="PF02653">
    <property type="entry name" value="BPD_transp_2"/>
    <property type="match status" value="1"/>
</dbReference>
<dbReference type="EMBL" id="AYSL01001473">
    <property type="protein sequence ID" value="KTF05936.1"/>
    <property type="molecule type" value="Genomic_DNA"/>
</dbReference>
<comment type="caution">
    <text evidence="10">The sequence shown here is derived from an EMBL/GenBank/DDBJ whole genome shotgun (WGS) entry which is preliminary data.</text>
</comment>
<keyword evidence="3" id="KW-1003">Cell membrane</keyword>
<dbReference type="InterPro" id="IPR001851">
    <property type="entry name" value="ABC_transp_permease"/>
</dbReference>
<dbReference type="AlphaFoldDB" id="A0A1B6NR35"/>
<sequence>MTSLFLLQLLNGVQLGVLLFLIAAGLTLVFGIMDFVNLAHGVIYMVGAYLVVMFAGMTGSYGLGPADPARDAGHRAGAGGADLSQAL</sequence>
<reference evidence="10" key="1">
    <citation type="submission" date="2013-11" db="EMBL/GenBank/DDBJ databases">
        <title>Microbial diversity, functional groups and degradation webs in Northern and Southern Mediterranean and Red Sea marine crude oil polluted sites.</title>
        <authorList>
            <person name="Daffonchio D."/>
            <person name="Mapelli F."/>
            <person name="Ferrer M."/>
            <person name="Richter M."/>
            <person name="Cherif A."/>
            <person name="Malkawi H.I."/>
            <person name="Yakimov M.M."/>
            <person name="Abdel-Fattah Y.R."/>
            <person name="Blaghen M."/>
            <person name="Golyshin P.N."/>
            <person name="Kalogerakis N."/>
            <person name="Boon N."/>
            <person name="Magagnini M."/>
            <person name="Fava F."/>
        </authorList>
    </citation>
    <scope>NUCLEOTIDE SEQUENCE</scope>
</reference>
<gene>
    <name evidence="10" type="ORF">MGSAQ_002565</name>
</gene>
<keyword evidence="6 9" id="KW-1133">Transmembrane helix</keyword>
<evidence type="ECO:0000256" key="7">
    <source>
        <dbReference type="ARBA" id="ARBA00023136"/>
    </source>
</evidence>
<keyword evidence="7 9" id="KW-0472">Membrane</keyword>
<organism evidence="10">
    <name type="scientific">marine sediment metagenome</name>
    <dbReference type="NCBI Taxonomy" id="412755"/>
    <lineage>
        <taxon>unclassified sequences</taxon>
        <taxon>metagenomes</taxon>
        <taxon>ecological metagenomes</taxon>
    </lineage>
</organism>
<feature type="transmembrane region" description="Helical" evidence="9">
    <location>
        <begin position="12"/>
        <end position="30"/>
    </location>
</feature>
<keyword evidence="4 9" id="KW-0812">Transmembrane</keyword>
<evidence type="ECO:0000313" key="10">
    <source>
        <dbReference type="EMBL" id="KTF05936.1"/>
    </source>
</evidence>
<evidence type="ECO:0000256" key="4">
    <source>
        <dbReference type="ARBA" id="ARBA00022692"/>
    </source>
</evidence>
<keyword evidence="5" id="KW-0029">Amino-acid transport</keyword>
<evidence type="ECO:0000256" key="9">
    <source>
        <dbReference type="SAM" id="Phobius"/>
    </source>
</evidence>
<accession>A0A1B6NR35</accession>
<dbReference type="GO" id="GO:0006865">
    <property type="term" value="P:amino acid transport"/>
    <property type="evidence" value="ECO:0007669"/>
    <property type="project" value="UniProtKB-KW"/>
</dbReference>
<dbReference type="GO" id="GO:0022857">
    <property type="term" value="F:transmembrane transporter activity"/>
    <property type="evidence" value="ECO:0007669"/>
    <property type="project" value="InterPro"/>
</dbReference>
<dbReference type="InterPro" id="IPR052157">
    <property type="entry name" value="BCAA_transport_permease"/>
</dbReference>
<name>A0A1B6NR35_9ZZZZ</name>
<evidence type="ECO:0000256" key="1">
    <source>
        <dbReference type="ARBA" id="ARBA00004651"/>
    </source>
</evidence>
<dbReference type="PANTHER" id="PTHR11795:SF442">
    <property type="entry name" value="ABC TRANSPORTER ATP-BINDING PROTEIN"/>
    <property type="match status" value="1"/>
</dbReference>
<dbReference type="GO" id="GO:0005886">
    <property type="term" value="C:plasma membrane"/>
    <property type="evidence" value="ECO:0007669"/>
    <property type="project" value="UniProtKB-SubCell"/>
</dbReference>
<feature type="transmembrane region" description="Helical" evidence="9">
    <location>
        <begin position="42"/>
        <end position="63"/>
    </location>
</feature>
<comment type="subcellular location">
    <subcellularLocation>
        <location evidence="1">Cell membrane</location>
        <topology evidence="1">Multi-pass membrane protein</topology>
    </subcellularLocation>
</comment>
<protein>
    <submittedName>
        <fullName evidence="10">Bacterial inner-membrane translocator</fullName>
    </submittedName>
</protein>
<comment type="similarity">
    <text evidence="8">Belongs to the binding-protein-dependent transport system permease family. LivHM subfamily.</text>
</comment>
<evidence type="ECO:0000256" key="2">
    <source>
        <dbReference type="ARBA" id="ARBA00022448"/>
    </source>
</evidence>
<evidence type="ECO:0000256" key="8">
    <source>
        <dbReference type="ARBA" id="ARBA00037998"/>
    </source>
</evidence>
<evidence type="ECO:0000256" key="5">
    <source>
        <dbReference type="ARBA" id="ARBA00022970"/>
    </source>
</evidence>
<dbReference type="PANTHER" id="PTHR11795">
    <property type="entry name" value="BRANCHED-CHAIN AMINO ACID TRANSPORT SYSTEM PERMEASE PROTEIN LIVH"/>
    <property type="match status" value="1"/>
</dbReference>
<keyword evidence="2" id="KW-0813">Transport</keyword>
<evidence type="ECO:0000256" key="6">
    <source>
        <dbReference type="ARBA" id="ARBA00022989"/>
    </source>
</evidence>
<proteinExistence type="inferred from homology"/>
<evidence type="ECO:0000256" key="3">
    <source>
        <dbReference type="ARBA" id="ARBA00022475"/>
    </source>
</evidence>